<dbReference type="InterPro" id="IPR020816">
    <property type="entry name" value="Histone-like_DNA-bd_CS"/>
</dbReference>
<dbReference type="PANTHER" id="PTHR33175:SF3">
    <property type="entry name" value="DNA-BINDING PROTEIN HU-BETA"/>
    <property type="match status" value="1"/>
</dbReference>
<evidence type="ECO:0000256" key="3">
    <source>
        <dbReference type="RuleBase" id="RU003939"/>
    </source>
</evidence>
<dbReference type="PROSITE" id="PS00045">
    <property type="entry name" value="HISTONE_LIKE"/>
    <property type="match status" value="1"/>
</dbReference>
<dbReference type="CDD" id="cd13831">
    <property type="entry name" value="HU"/>
    <property type="match status" value="1"/>
</dbReference>
<comment type="caution">
    <text evidence="4">The sequence shown here is derived from an EMBL/GenBank/DDBJ whole genome shotgun (WGS) entry which is preliminary data.</text>
</comment>
<dbReference type="Gene3D" id="4.10.520.10">
    <property type="entry name" value="IHF-like DNA-binding proteins"/>
    <property type="match status" value="1"/>
</dbReference>
<dbReference type="PANTHER" id="PTHR33175">
    <property type="entry name" value="DNA-BINDING PROTEIN HU"/>
    <property type="match status" value="1"/>
</dbReference>
<name>A0A124FG32_9THEM</name>
<dbReference type="SUPFAM" id="SSF47729">
    <property type="entry name" value="IHF-like DNA-binding proteins"/>
    <property type="match status" value="1"/>
</dbReference>
<dbReference type="Pfam" id="PF00216">
    <property type="entry name" value="Bac_DNA_binding"/>
    <property type="match status" value="1"/>
</dbReference>
<dbReference type="PATRIC" id="fig|93930.3.peg.1385"/>
<dbReference type="EMBL" id="LGFG01000030">
    <property type="protein sequence ID" value="KUK23346.1"/>
    <property type="molecule type" value="Genomic_DNA"/>
</dbReference>
<dbReference type="GO" id="GO:0003677">
    <property type="term" value="F:DNA binding"/>
    <property type="evidence" value="ECO:0007669"/>
    <property type="project" value="UniProtKB-KW"/>
</dbReference>
<reference evidence="4 5" key="1">
    <citation type="journal article" date="2015" name="MBio">
        <title>Genome-Resolved Metagenomic Analysis Reveals Roles for Candidate Phyla and Other Microbial Community Members in Biogeochemical Transformations in Oil Reservoirs.</title>
        <authorList>
            <person name="Hu P."/>
            <person name="Tom L."/>
            <person name="Singh A."/>
            <person name="Thomas B.C."/>
            <person name="Baker B.J."/>
            <person name="Piceno Y.M."/>
            <person name="Andersen G.L."/>
            <person name="Banfield J.F."/>
        </authorList>
    </citation>
    <scope>NUCLEOTIDE SEQUENCE [LARGE SCALE GENOMIC DNA]</scope>
    <source>
        <strain evidence="4">46_26</strain>
    </source>
</reference>
<dbReference type="PRINTS" id="PR01727">
    <property type="entry name" value="DNABINDINGHU"/>
</dbReference>
<comment type="similarity">
    <text evidence="3">Belongs to the bacterial histone-like protein family.</text>
</comment>
<dbReference type="GO" id="GO:0030261">
    <property type="term" value="P:chromosome condensation"/>
    <property type="evidence" value="ECO:0007669"/>
    <property type="project" value="UniProtKB-KW"/>
</dbReference>
<evidence type="ECO:0000256" key="2">
    <source>
        <dbReference type="ARBA" id="ARBA00023125"/>
    </source>
</evidence>
<keyword evidence="1" id="KW-0226">DNA condensation</keyword>
<dbReference type="AlphaFoldDB" id="A0A124FG32"/>
<dbReference type="InterPro" id="IPR010992">
    <property type="entry name" value="IHF-like_DNA-bd_dom_sf"/>
</dbReference>
<gene>
    <name evidence="4" type="ORF">XD57_0541</name>
</gene>
<sequence length="92" mass="10301">MTKAELVREVAEKTGMTKKDTALLVNTLFETIMDALSKGEKVQIAGFGIFEVKERAERVGRNPRTGEEIKIPPRKVPVFRVGKELKTKVMGK</sequence>
<evidence type="ECO:0000313" key="5">
    <source>
        <dbReference type="Proteomes" id="UP000058636"/>
    </source>
</evidence>
<protein>
    <submittedName>
        <fullName evidence="4">Histone family protein DNA-binding protein</fullName>
    </submittedName>
</protein>
<dbReference type="SMART" id="SM00411">
    <property type="entry name" value="BHL"/>
    <property type="match status" value="1"/>
</dbReference>
<organism evidence="4 5">
    <name type="scientific">Thermotoga petrophila</name>
    <dbReference type="NCBI Taxonomy" id="93929"/>
    <lineage>
        <taxon>Bacteria</taxon>
        <taxon>Thermotogati</taxon>
        <taxon>Thermotogota</taxon>
        <taxon>Thermotogae</taxon>
        <taxon>Thermotogales</taxon>
        <taxon>Thermotogaceae</taxon>
        <taxon>Thermotoga</taxon>
    </lineage>
</organism>
<evidence type="ECO:0000313" key="4">
    <source>
        <dbReference type="EMBL" id="KUK23346.1"/>
    </source>
</evidence>
<dbReference type="Proteomes" id="UP000058636">
    <property type="component" value="Unassembled WGS sequence"/>
</dbReference>
<dbReference type="GO" id="GO:0005829">
    <property type="term" value="C:cytosol"/>
    <property type="evidence" value="ECO:0007669"/>
    <property type="project" value="TreeGrafter"/>
</dbReference>
<accession>A0A124FG32</accession>
<dbReference type="GO" id="GO:0030527">
    <property type="term" value="F:structural constituent of chromatin"/>
    <property type="evidence" value="ECO:0007669"/>
    <property type="project" value="InterPro"/>
</dbReference>
<proteinExistence type="inferred from homology"/>
<evidence type="ECO:0000256" key="1">
    <source>
        <dbReference type="ARBA" id="ARBA00023067"/>
    </source>
</evidence>
<dbReference type="InterPro" id="IPR000119">
    <property type="entry name" value="Hist_DNA-bd"/>
</dbReference>
<keyword evidence="2 4" id="KW-0238">DNA-binding</keyword>